<gene>
    <name evidence="2" type="ORF">G3I50_27930</name>
</gene>
<keyword evidence="1" id="KW-0812">Transmembrane</keyword>
<reference evidence="2 3" key="1">
    <citation type="submission" date="2020-01" db="EMBL/GenBank/DDBJ databases">
        <title>Insect and environment-associated Actinomycetes.</title>
        <authorList>
            <person name="Currrie C."/>
            <person name="Chevrette M."/>
            <person name="Carlson C."/>
            <person name="Stubbendieck R."/>
            <person name="Wendt-Pienkowski E."/>
        </authorList>
    </citation>
    <scope>NUCLEOTIDE SEQUENCE [LARGE SCALE GENOMIC DNA]</scope>
    <source>
        <strain evidence="2 3">SID7590</strain>
    </source>
</reference>
<protein>
    <submittedName>
        <fullName evidence="2">Uncharacterized protein</fullName>
    </submittedName>
</protein>
<dbReference type="AlphaFoldDB" id="A0A7K3S403"/>
<dbReference type="Proteomes" id="UP000469670">
    <property type="component" value="Unassembled WGS sequence"/>
</dbReference>
<organism evidence="2 3">
    <name type="scientific">Streptomyces parvus</name>
    <dbReference type="NCBI Taxonomy" id="66428"/>
    <lineage>
        <taxon>Bacteria</taxon>
        <taxon>Bacillati</taxon>
        <taxon>Actinomycetota</taxon>
        <taxon>Actinomycetes</taxon>
        <taxon>Kitasatosporales</taxon>
        <taxon>Streptomycetaceae</taxon>
        <taxon>Streptomyces</taxon>
    </lineage>
</organism>
<evidence type="ECO:0000313" key="2">
    <source>
        <dbReference type="EMBL" id="NEC22043.1"/>
    </source>
</evidence>
<accession>A0A7K3S403</accession>
<proteinExistence type="predicted"/>
<name>A0A7K3S403_9ACTN</name>
<sequence length="79" mass="9117">MGYRVLLFFSLVMVLMGFSLRRNWWGMADQMSGRHLAAHSIGHERSRRWGAVRIFGGILVAFGFFMALAFFYRLVRGVS</sequence>
<dbReference type="RefSeq" id="WP_164206456.1">
    <property type="nucleotide sequence ID" value="NZ_JAAGMP010001213.1"/>
</dbReference>
<evidence type="ECO:0000313" key="3">
    <source>
        <dbReference type="Proteomes" id="UP000469670"/>
    </source>
</evidence>
<comment type="caution">
    <text evidence="2">The sequence shown here is derived from an EMBL/GenBank/DDBJ whole genome shotgun (WGS) entry which is preliminary data.</text>
</comment>
<keyword evidence="1" id="KW-1133">Transmembrane helix</keyword>
<feature type="transmembrane region" description="Helical" evidence="1">
    <location>
        <begin position="54"/>
        <end position="75"/>
    </location>
</feature>
<dbReference type="EMBL" id="JAAGMP010001213">
    <property type="protein sequence ID" value="NEC22043.1"/>
    <property type="molecule type" value="Genomic_DNA"/>
</dbReference>
<keyword evidence="1" id="KW-0472">Membrane</keyword>
<evidence type="ECO:0000256" key="1">
    <source>
        <dbReference type="SAM" id="Phobius"/>
    </source>
</evidence>